<sequence length="507" mass="52986">MGANTTEETLALLKVAQSSPDDIIKSFVQPGSATTGLQAYNLEAPSKKLYPVLTPLRNSIARIGGGFASQANWKAITNINVGNVRAGVAEGKRGGVITHSQSEYFAAFRGFGLENNVTFEANYASKNFEDVKALAVATTLEATMVQEERLILGGNTSVSMGTTPTPTVSNAGTGGTFTAATWSVICVALGLQAYLDTVGVNNGSIGQYFDPTTAQVPGQITRTNADGTTDTFGGGSAQKSASATTTTSGSTSVINASVTPVAGAVGYAWYVGAAGSERLAAVTSINSVVLTAPANGGAQLASALAASDNSTSALDFDGLMYQAWKSGSNAYIATQATGTVGAGTPLTSDGAGGIVEFEQAFVYFYNRYRLSPTKIYVSAQELINITKKVIGNGGAPLLKLNANINSQTNAIAAGVVVGSYWNKVTGQEVPLVVHPNMPAGTIFFYTEKLPYPLSNVSNVAQMLMRQDYYQLEWPLRTRKYEYGVYADGVLQHYAPFSMGILTNIANG</sequence>
<organism evidence="2 3">
    <name type="scientific">Azospira oryzae (strain ATCC BAA-33 / DSM 13638 / PS)</name>
    <name type="common">Dechlorosoma suillum</name>
    <dbReference type="NCBI Taxonomy" id="640081"/>
    <lineage>
        <taxon>Bacteria</taxon>
        <taxon>Pseudomonadati</taxon>
        <taxon>Pseudomonadota</taxon>
        <taxon>Betaproteobacteria</taxon>
        <taxon>Rhodocyclales</taxon>
        <taxon>Rhodocyclaceae</taxon>
        <taxon>Azospira</taxon>
    </lineage>
</organism>
<dbReference type="STRING" id="640081.Dsui_0196"/>
<evidence type="ECO:0000313" key="2">
    <source>
        <dbReference type="EMBL" id="AEV24616.1"/>
    </source>
</evidence>
<evidence type="ECO:0000313" key="3">
    <source>
        <dbReference type="Proteomes" id="UP000005633"/>
    </source>
</evidence>
<gene>
    <name evidence="2" type="ordered locus">Dsui_0196</name>
</gene>
<dbReference type="EMBL" id="CP003153">
    <property type="protein sequence ID" value="AEV24616.1"/>
    <property type="molecule type" value="Genomic_DNA"/>
</dbReference>
<dbReference type="KEGG" id="dsu:Dsui_0196"/>
<dbReference type="OrthoDB" id="9150170at2"/>
<protein>
    <submittedName>
        <fullName evidence="2">Uncharacterized protein</fullName>
    </submittedName>
</protein>
<proteinExistence type="predicted"/>
<feature type="compositionally biased region" description="Low complexity" evidence="1">
    <location>
        <begin position="237"/>
        <end position="250"/>
    </location>
</feature>
<name>G8QMN6_AZOOP</name>
<feature type="region of interest" description="Disordered" evidence="1">
    <location>
        <begin position="220"/>
        <end position="250"/>
    </location>
</feature>
<dbReference type="AlphaFoldDB" id="G8QMN6"/>
<dbReference type="HOGENOM" id="CLU_540445_0_0_4"/>
<dbReference type="eggNOG" id="ENOG502Z7HV">
    <property type="taxonomic scope" value="Bacteria"/>
</dbReference>
<feature type="compositionally biased region" description="Polar residues" evidence="1">
    <location>
        <begin position="220"/>
        <end position="231"/>
    </location>
</feature>
<accession>G8QMN6</accession>
<evidence type="ECO:0000256" key="1">
    <source>
        <dbReference type="SAM" id="MobiDB-lite"/>
    </source>
</evidence>
<dbReference type="Proteomes" id="UP000005633">
    <property type="component" value="Chromosome"/>
</dbReference>
<dbReference type="RefSeq" id="WP_014235318.1">
    <property type="nucleotide sequence ID" value="NC_016616.1"/>
</dbReference>
<reference evidence="2 3" key="1">
    <citation type="journal article" date="2012" name="J. Bacteriol.">
        <title>Complete genome sequence of the anaerobic perchlorate-reducing bacterium Azospira suillum strain PS.</title>
        <authorList>
            <person name="Byrne-Bailey K.G."/>
            <person name="Coates J.D."/>
        </authorList>
    </citation>
    <scope>NUCLEOTIDE SEQUENCE [LARGE SCALE GENOMIC DNA]</scope>
    <source>
        <strain evidence="3">ATCC BAA-33 / DSM 13638 / PS</strain>
    </source>
</reference>